<feature type="non-terminal residue" evidence="1">
    <location>
        <position position="1"/>
    </location>
</feature>
<proteinExistence type="predicted"/>
<sequence>FSLLRVCGTSQANFSQLDETNFLHWSMHMKAHPRHKGPIKYITKVLVALSGASSKAVNTKHAETVVELLLRGDRPWKGNRQLQLVKV</sequence>
<evidence type="ECO:0000313" key="1">
    <source>
        <dbReference type="EMBL" id="KNZ63519.1"/>
    </source>
</evidence>
<organism evidence="1 2">
    <name type="scientific">Puccinia sorghi</name>
    <dbReference type="NCBI Taxonomy" id="27349"/>
    <lineage>
        <taxon>Eukaryota</taxon>
        <taxon>Fungi</taxon>
        <taxon>Dikarya</taxon>
        <taxon>Basidiomycota</taxon>
        <taxon>Pucciniomycotina</taxon>
        <taxon>Pucciniomycetes</taxon>
        <taxon>Pucciniales</taxon>
        <taxon>Pucciniaceae</taxon>
        <taxon>Puccinia</taxon>
    </lineage>
</organism>
<dbReference type="EMBL" id="LAVV01001480">
    <property type="protein sequence ID" value="KNZ63519.1"/>
    <property type="molecule type" value="Genomic_DNA"/>
</dbReference>
<dbReference type="AlphaFoldDB" id="A0A0L6VS50"/>
<reference evidence="1 2" key="1">
    <citation type="submission" date="2015-08" db="EMBL/GenBank/DDBJ databases">
        <title>Next Generation Sequencing and Analysis of the Genome of Puccinia sorghi L Schw, the Causal Agent of Maize Common Rust.</title>
        <authorList>
            <person name="Rochi L."/>
            <person name="Burguener G."/>
            <person name="Darino M."/>
            <person name="Turjanski A."/>
            <person name="Kreff E."/>
            <person name="Dieguez M.J."/>
            <person name="Sacco F."/>
        </authorList>
    </citation>
    <scope>NUCLEOTIDE SEQUENCE [LARGE SCALE GENOMIC DNA]</scope>
    <source>
        <strain evidence="1 2">RO10H11247</strain>
    </source>
</reference>
<dbReference type="VEuPathDB" id="FungiDB:VP01_11332g1"/>
<name>A0A0L6VS50_9BASI</name>
<evidence type="ECO:0000313" key="2">
    <source>
        <dbReference type="Proteomes" id="UP000037035"/>
    </source>
</evidence>
<comment type="caution">
    <text evidence="1">The sequence shown here is derived from an EMBL/GenBank/DDBJ whole genome shotgun (WGS) entry which is preliminary data.</text>
</comment>
<keyword evidence="2" id="KW-1185">Reference proteome</keyword>
<accession>A0A0L6VS50</accession>
<dbReference type="OrthoDB" id="2513953at2759"/>
<protein>
    <submittedName>
        <fullName evidence="1">Uncharacterized protein</fullName>
    </submittedName>
</protein>
<dbReference type="Proteomes" id="UP000037035">
    <property type="component" value="Unassembled WGS sequence"/>
</dbReference>
<gene>
    <name evidence="1" type="ORF">VP01_11332g1</name>
</gene>